<dbReference type="GO" id="GO:0005975">
    <property type="term" value="P:carbohydrate metabolic process"/>
    <property type="evidence" value="ECO:0007669"/>
    <property type="project" value="InterPro"/>
</dbReference>
<dbReference type="PANTHER" id="PTHR31084">
    <property type="entry name" value="ALPHA-L-FUCOSIDASE 2"/>
    <property type="match status" value="1"/>
</dbReference>
<dbReference type="Pfam" id="PF21307">
    <property type="entry name" value="Glyco_hydro_95_C"/>
    <property type="match status" value="1"/>
</dbReference>
<gene>
    <name evidence="5" type="ORF">MuYL_3687</name>
</gene>
<accession>A0A223P0D5</accession>
<dbReference type="InterPro" id="IPR049053">
    <property type="entry name" value="AFCA-like_C"/>
</dbReference>
<feature type="domain" description="Glycosyl hydrolase family 95 catalytic" evidence="4">
    <location>
        <begin position="310"/>
        <end position="722"/>
    </location>
</feature>
<protein>
    <submittedName>
        <fullName evidence="5">Alpha-L-fucosidase</fullName>
    </submittedName>
</protein>
<dbReference type="InterPro" id="IPR016518">
    <property type="entry name" value="Alpha-L-fucosidase"/>
</dbReference>
<name>A0A223P0D5_9SPHI</name>
<dbReference type="InterPro" id="IPR054363">
    <property type="entry name" value="GH95_cat"/>
</dbReference>
<dbReference type="AlphaFoldDB" id="A0A223P0D5"/>
<reference evidence="5 6" key="1">
    <citation type="submission" date="2017-08" db="EMBL/GenBank/DDBJ databases">
        <title>Complete genome sequence of Mucilaginibacter sp. strain BJC16-A31.</title>
        <authorList>
            <consortium name="Henan University of Science and Technology"/>
            <person name="You X."/>
        </authorList>
    </citation>
    <scope>NUCLEOTIDE SEQUENCE [LARGE SCALE GENOMIC DNA]</scope>
    <source>
        <strain evidence="5 6">BJC16-A31</strain>
    </source>
</reference>
<dbReference type="Pfam" id="PF14498">
    <property type="entry name" value="Glyco_hyd_65N_2"/>
    <property type="match status" value="1"/>
</dbReference>
<evidence type="ECO:0000313" key="6">
    <source>
        <dbReference type="Proteomes" id="UP000215002"/>
    </source>
</evidence>
<keyword evidence="1" id="KW-0732">Signal</keyword>
<dbReference type="EMBL" id="CP022743">
    <property type="protein sequence ID" value="ASU35572.1"/>
    <property type="molecule type" value="Genomic_DNA"/>
</dbReference>
<dbReference type="Proteomes" id="UP000215002">
    <property type="component" value="Chromosome"/>
</dbReference>
<evidence type="ECO:0000256" key="1">
    <source>
        <dbReference type="SAM" id="SignalP"/>
    </source>
</evidence>
<sequence length="823" mass="91291">MKFKTVYCIFLLLFSGGVILAQNVDIPAKIDSHSFDPAALIWLNKPAAKWSDAIPVGNGRLGAMVYGDAADETIQLNEDTYWTGGPYSTVVKGGYKYLPMVRDLVFRGRFKEAQTLFGRKLMGYPVEQQKYQSLANLVFHFESTKSVTGYKRWLDLETGIAGVSYNSGGVTYKREVFSSYPDQIIAVRLTASKPGSISFTANLRGVRNQQHSDYATDYFKMDGLGNNGLVLTGKSADYLGVAGKLRYEARLKAIPEGGRVFVNGTDLVVENADAITLYFAAATNFVNYKDISADEHTRVNDYLEGIAAKSYESIKASYLADYRNLFNRVNLKLPVTANSWAPTDERLASNTITPDPELAALAYQFGRYVLISSSRPGTQAANLQGIWNNDMNPSWDSKYTTNINLQMNYWPVESANLSECAAPLIGLMKNITDQGSQVAKENYNCRGWVSHQNTDLWMVAAPMDGPTWGTFTTGGAWLCNALWDHYLYTGDKKYLRDIYPVIKGSVDFFMDFLVTDPEKKWLVTNPSSSPENFTGSPGNEPYFDETTGSIVPGTTICAGSSIDMQIITDLFANYSKAAAVLGLDGDYITKVNATKNRLRPQLIGKDGTLQEWTEDWGQLEKEHRHVSPLYGLYPGNVFSVKQTPGFIDAIKTTLNKRGDGTSGWSRVWKTALWARLRDGDRANSIMKGYFKDETFVQLFAKCSGAMQIDGTMGITAAITEMLVQSNHGVIDLLPALPTEWDTGEFKGVRTTAAFELDIKWQHNKLLSVKILSGQGQTCHLFAAEKFQITQNGKKIKMEKLKDGSVQFPTTKGSVYELTAIRNG</sequence>
<dbReference type="InterPro" id="IPR012341">
    <property type="entry name" value="6hp_glycosidase-like_sf"/>
</dbReference>
<dbReference type="Gene3D" id="2.70.98.50">
    <property type="entry name" value="putative glycoside hydrolase family protein from bacillus halodurans"/>
    <property type="match status" value="1"/>
</dbReference>
<dbReference type="InterPro" id="IPR013780">
    <property type="entry name" value="Glyco_hydro_b"/>
</dbReference>
<feature type="chain" id="PRO_5012126612" evidence="1">
    <location>
        <begin position="21"/>
        <end position="823"/>
    </location>
</feature>
<dbReference type="RefSeq" id="WP_094571733.1">
    <property type="nucleotide sequence ID" value="NZ_CP022743.1"/>
</dbReference>
<dbReference type="PANTHER" id="PTHR31084:SF0">
    <property type="entry name" value="ALPHA-L-FUCOSIDASE 2"/>
    <property type="match status" value="1"/>
</dbReference>
<dbReference type="Gene3D" id="1.50.10.10">
    <property type="match status" value="1"/>
</dbReference>
<dbReference type="InterPro" id="IPR008928">
    <property type="entry name" value="6-hairpin_glycosidase_sf"/>
</dbReference>
<dbReference type="KEGG" id="muc:MuYL_3687"/>
<dbReference type="GO" id="GO:0004560">
    <property type="term" value="F:alpha-L-fucosidase activity"/>
    <property type="evidence" value="ECO:0007669"/>
    <property type="project" value="InterPro"/>
</dbReference>
<dbReference type="InterPro" id="IPR027414">
    <property type="entry name" value="GH95_N_dom"/>
</dbReference>
<proteinExistence type="predicted"/>
<evidence type="ECO:0000313" key="5">
    <source>
        <dbReference type="EMBL" id="ASU35572.1"/>
    </source>
</evidence>
<feature type="domain" description="Glycosyl hydrolase family 95 N-terminal" evidence="2">
    <location>
        <begin position="41"/>
        <end position="287"/>
    </location>
</feature>
<dbReference type="OrthoDB" id="9802600at2"/>
<dbReference type="Gene3D" id="2.60.40.1180">
    <property type="entry name" value="Golgi alpha-mannosidase II"/>
    <property type="match status" value="1"/>
</dbReference>
<evidence type="ECO:0000259" key="4">
    <source>
        <dbReference type="Pfam" id="PF22124"/>
    </source>
</evidence>
<evidence type="ECO:0000259" key="3">
    <source>
        <dbReference type="Pfam" id="PF21307"/>
    </source>
</evidence>
<dbReference type="Pfam" id="PF22124">
    <property type="entry name" value="Glyco_hydro_95_cat"/>
    <property type="match status" value="1"/>
</dbReference>
<keyword evidence="6" id="KW-1185">Reference proteome</keyword>
<feature type="domain" description="Alpha fucosidase A-like C-terminal" evidence="3">
    <location>
        <begin position="724"/>
        <end position="817"/>
    </location>
</feature>
<dbReference type="PIRSF" id="PIRSF007663">
    <property type="entry name" value="UCP007663"/>
    <property type="match status" value="1"/>
</dbReference>
<dbReference type="SUPFAM" id="SSF48208">
    <property type="entry name" value="Six-hairpin glycosidases"/>
    <property type="match status" value="1"/>
</dbReference>
<organism evidence="5 6">
    <name type="scientific">Mucilaginibacter xinganensis</name>
    <dbReference type="NCBI Taxonomy" id="1234841"/>
    <lineage>
        <taxon>Bacteria</taxon>
        <taxon>Pseudomonadati</taxon>
        <taxon>Bacteroidota</taxon>
        <taxon>Sphingobacteriia</taxon>
        <taxon>Sphingobacteriales</taxon>
        <taxon>Sphingobacteriaceae</taxon>
        <taxon>Mucilaginibacter</taxon>
    </lineage>
</organism>
<evidence type="ECO:0000259" key="2">
    <source>
        <dbReference type="Pfam" id="PF14498"/>
    </source>
</evidence>
<feature type="signal peptide" evidence="1">
    <location>
        <begin position="1"/>
        <end position="20"/>
    </location>
</feature>